<comment type="caution">
    <text evidence="2">The sequence shown here is derived from an EMBL/GenBank/DDBJ whole genome shotgun (WGS) entry which is preliminary data.</text>
</comment>
<accession>A0A543D114</accession>
<keyword evidence="1" id="KW-1133">Transmembrane helix</keyword>
<name>A0A543D114_9PSEU</name>
<protein>
    <submittedName>
        <fullName evidence="2">Uncharacterized protein</fullName>
    </submittedName>
</protein>
<keyword evidence="3" id="KW-1185">Reference proteome</keyword>
<dbReference type="Proteomes" id="UP000315677">
    <property type="component" value="Unassembled WGS sequence"/>
</dbReference>
<reference evidence="2 3" key="1">
    <citation type="submission" date="2019-06" db="EMBL/GenBank/DDBJ databases">
        <title>Sequencing the genomes of 1000 actinobacteria strains.</title>
        <authorList>
            <person name="Klenk H.-P."/>
        </authorList>
    </citation>
    <scope>NUCLEOTIDE SEQUENCE [LARGE SCALE GENOMIC DNA]</scope>
    <source>
        <strain evidence="2 3">DSM 45301</strain>
    </source>
</reference>
<proteinExistence type="predicted"/>
<sequence length="139" mass="13634">MTRDVDEPERVIQTGAMRRAAARAFERARPTGDGRPRRLRVALVVGAAVVATAVAAPAAAVVGAPVRATTAGPAAPEPVVTRPGAVRREWDADGPVGDLRAAGAGVVVAGGEAVTALDGPSGAVAVAVASRSGSVVGLG</sequence>
<evidence type="ECO:0000313" key="3">
    <source>
        <dbReference type="Proteomes" id="UP000315677"/>
    </source>
</evidence>
<feature type="transmembrane region" description="Helical" evidence="1">
    <location>
        <begin position="39"/>
        <end position="60"/>
    </location>
</feature>
<evidence type="ECO:0000313" key="2">
    <source>
        <dbReference type="EMBL" id="TQM02992.1"/>
    </source>
</evidence>
<dbReference type="AlphaFoldDB" id="A0A543D114"/>
<gene>
    <name evidence="2" type="ORF">FB558_7639</name>
</gene>
<evidence type="ECO:0000256" key="1">
    <source>
        <dbReference type="SAM" id="Phobius"/>
    </source>
</evidence>
<keyword evidence="1" id="KW-0812">Transmembrane</keyword>
<organism evidence="2 3">
    <name type="scientific">Pseudonocardia kunmingensis</name>
    <dbReference type="NCBI Taxonomy" id="630975"/>
    <lineage>
        <taxon>Bacteria</taxon>
        <taxon>Bacillati</taxon>
        <taxon>Actinomycetota</taxon>
        <taxon>Actinomycetes</taxon>
        <taxon>Pseudonocardiales</taxon>
        <taxon>Pseudonocardiaceae</taxon>
        <taxon>Pseudonocardia</taxon>
    </lineage>
</organism>
<keyword evidence="1" id="KW-0472">Membrane</keyword>
<dbReference type="EMBL" id="VFPA01000006">
    <property type="protein sequence ID" value="TQM02992.1"/>
    <property type="molecule type" value="Genomic_DNA"/>
</dbReference>